<accession>A0ACB5T0I1</accession>
<reference evidence="1" key="1">
    <citation type="submission" date="2023-04" db="EMBL/GenBank/DDBJ databases">
        <title>Ambrosiozyma monospora NBRC 10751.</title>
        <authorList>
            <person name="Ichikawa N."/>
            <person name="Sato H."/>
            <person name="Tonouchi N."/>
        </authorList>
    </citation>
    <scope>NUCLEOTIDE SEQUENCE</scope>
    <source>
        <strain evidence="1">NBRC 10751</strain>
    </source>
</reference>
<evidence type="ECO:0000313" key="1">
    <source>
        <dbReference type="EMBL" id="GME78355.1"/>
    </source>
</evidence>
<proteinExistence type="predicted"/>
<evidence type="ECO:0000313" key="2">
    <source>
        <dbReference type="Proteomes" id="UP001165064"/>
    </source>
</evidence>
<protein>
    <submittedName>
        <fullName evidence="1">Unnamed protein product</fullName>
    </submittedName>
</protein>
<sequence>MTTLVLSEETDAKLTHLANTHQLSTDSLLSLRLPILNQIPDKLKPESEIDEGAGGTIIKCKDLTTRNSIVVKKFIRKERHTSDYYFTCINEYLMLKKADLAKGDVVKAYSLCLDVVGGGGGGSSNELQCCLVTDYYKNGDLLNLVMKARKLNMKFTTKMKDYIFLKILNAVKFLHYRGIVHRDLKPENFLLDAQGELKLGDFGYAMDVNNLESYPITNTFLNMGTKSFKSPELFIFLNWSQSQVVSNLSSIDFKKIDISALGILYFQIVTLSKPWMESSESDETFVKFEHLYKHDKLNKLDNFQLEKQLNVHKFGEFNELNTLIGPFRQMSIMKNLWLSISVVMKISRDW</sequence>
<dbReference type="EMBL" id="BSXS01002163">
    <property type="protein sequence ID" value="GME78355.1"/>
    <property type="molecule type" value="Genomic_DNA"/>
</dbReference>
<name>A0ACB5T0I1_AMBMO</name>
<dbReference type="Proteomes" id="UP001165064">
    <property type="component" value="Unassembled WGS sequence"/>
</dbReference>
<organism evidence="1 2">
    <name type="scientific">Ambrosiozyma monospora</name>
    <name type="common">Yeast</name>
    <name type="synonym">Endomycopsis monosporus</name>
    <dbReference type="NCBI Taxonomy" id="43982"/>
    <lineage>
        <taxon>Eukaryota</taxon>
        <taxon>Fungi</taxon>
        <taxon>Dikarya</taxon>
        <taxon>Ascomycota</taxon>
        <taxon>Saccharomycotina</taxon>
        <taxon>Pichiomycetes</taxon>
        <taxon>Pichiales</taxon>
        <taxon>Pichiaceae</taxon>
        <taxon>Ambrosiozyma</taxon>
    </lineage>
</organism>
<keyword evidence="2" id="KW-1185">Reference proteome</keyword>
<gene>
    <name evidence="1" type="ORF">Amon02_000340600</name>
</gene>
<comment type="caution">
    <text evidence="1">The sequence shown here is derived from an EMBL/GenBank/DDBJ whole genome shotgun (WGS) entry which is preliminary data.</text>
</comment>